<evidence type="ECO:0000313" key="2">
    <source>
        <dbReference type="Proteomes" id="UP000734854"/>
    </source>
</evidence>
<comment type="caution">
    <text evidence="1">The sequence shown here is derived from an EMBL/GenBank/DDBJ whole genome shotgun (WGS) entry which is preliminary data.</text>
</comment>
<accession>A0A8J5FK01</accession>
<dbReference type="AlphaFoldDB" id="A0A8J5FK01"/>
<gene>
    <name evidence="1" type="ORF">ZIOFF_049666</name>
</gene>
<dbReference type="PANTHER" id="PTHR31972:SF48">
    <property type="entry name" value="OS04G0407500 PROTEIN"/>
    <property type="match status" value="1"/>
</dbReference>
<dbReference type="InterPro" id="IPR008586">
    <property type="entry name" value="DUF868_pln"/>
</dbReference>
<dbReference type="EMBL" id="JACMSC010000014">
    <property type="protein sequence ID" value="KAG6488423.1"/>
    <property type="molecule type" value="Genomic_DNA"/>
</dbReference>
<dbReference type="PANTHER" id="PTHR31972">
    <property type="entry name" value="EXPRESSED PROTEIN"/>
    <property type="match status" value="1"/>
</dbReference>
<sequence>MIDWTAGCFGSNDGGIVGGGGGRRQVVQNVVTCFYVTTLSMKKKEVLIMVTWQKNNGDEPSSVTVIVDNEPSAAASPFDHPRCNSQILRKKGSRSFFSGDSMFLLLWDISAAKYGPGFSSEPTKDFYLILAADAELVLLLGDKGKHYVDKFPTAPFWMYSRYEQAVVPASAAVHYSTKARFREGGQEHDVSVICRVDERDAKNGELSIAVDRKRAIHVPNVGWNFRGNQAITVDDGSAVVDVLWDVRDWWFHDSSGGGLTTFLFRARSSPESEQPCWLPEEAAATAAPPPFTLSIIVSKKQ</sequence>
<proteinExistence type="predicted"/>
<organism evidence="1 2">
    <name type="scientific">Zingiber officinale</name>
    <name type="common">Ginger</name>
    <name type="synonym">Amomum zingiber</name>
    <dbReference type="NCBI Taxonomy" id="94328"/>
    <lineage>
        <taxon>Eukaryota</taxon>
        <taxon>Viridiplantae</taxon>
        <taxon>Streptophyta</taxon>
        <taxon>Embryophyta</taxon>
        <taxon>Tracheophyta</taxon>
        <taxon>Spermatophyta</taxon>
        <taxon>Magnoliopsida</taxon>
        <taxon>Liliopsida</taxon>
        <taxon>Zingiberales</taxon>
        <taxon>Zingiberaceae</taxon>
        <taxon>Zingiber</taxon>
    </lineage>
</organism>
<protein>
    <submittedName>
        <fullName evidence="1">Uncharacterized protein</fullName>
    </submittedName>
</protein>
<reference evidence="1 2" key="1">
    <citation type="submission" date="2020-08" db="EMBL/GenBank/DDBJ databases">
        <title>Plant Genome Project.</title>
        <authorList>
            <person name="Zhang R.-G."/>
        </authorList>
    </citation>
    <scope>NUCLEOTIDE SEQUENCE [LARGE SCALE GENOMIC DNA]</scope>
    <source>
        <tissue evidence="1">Rhizome</tissue>
    </source>
</reference>
<name>A0A8J5FK01_ZINOF</name>
<evidence type="ECO:0000313" key="1">
    <source>
        <dbReference type="EMBL" id="KAG6488423.1"/>
    </source>
</evidence>
<keyword evidence="2" id="KW-1185">Reference proteome</keyword>
<dbReference type="Pfam" id="PF05910">
    <property type="entry name" value="DUF868"/>
    <property type="match status" value="1"/>
</dbReference>
<dbReference type="Proteomes" id="UP000734854">
    <property type="component" value="Unassembled WGS sequence"/>
</dbReference>